<accession>A0A3Q3W724</accession>
<feature type="compositionally biased region" description="Basic and acidic residues" evidence="1">
    <location>
        <begin position="197"/>
        <end position="212"/>
    </location>
</feature>
<proteinExistence type="predicted"/>
<reference evidence="3" key="1">
    <citation type="submission" date="2025-08" db="UniProtKB">
        <authorList>
            <consortium name="Ensembl"/>
        </authorList>
    </citation>
    <scope>IDENTIFICATION</scope>
</reference>
<feature type="region of interest" description="Disordered" evidence="1">
    <location>
        <begin position="80"/>
        <end position="113"/>
    </location>
</feature>
<dbReference type="Ensembl" id="ENSMMOT00000012470.1">
    <property type="protein sequence ID" value="ENSMMOP00000012266.1"/>
    <property type="gene ID" value="ENSMMOG00000009433.1"/>
</dbReference>
<feature type="compositionally biased region" description="Basic and acidic residues" evidence="1">
    <location>
        <begin position="1"/>
        <end position="16"/>
    </location>
</feature>
<feature type="domain" description="Rab effector MyRIP/Melanophilin" evidence="2">
    <location>
        <begin position="314"/>
        <end position="360"/>
    </location>
</feature>
<feature type="compositionally biased region" description="Basic and acidic residues" evidence="1">
    <location>
        <begin position="240"/>
        <end position="272"/>
    </location>
</feature>
<evidence type="ECO:0000256" key="1">
    <source>
        <dbReference type="SAM" id="MobiDB-lite"/>
    </source>
</evidence>
<dbReference type="AlphaFoldDB" id="A0A3Q3W724"/>
<evidence type="ECO:0000313" key="3">
    <source>
        <dbReference type="Ensembl" id="ENSMMOP00000012266.1"/>
    </source>
</evidence>
<keyword evidence="4" id="KW-1185">Reference proteome</keyword>
<dbReference type="Proteomes" id="UP000261620">
    <property type="component" value="Unplaced"/>
</dbReference>
<name>A0A3Q3W724_MOLML</name>
<protein>
    <recommendedName>
        <fullName evidence="2">Rab effector MyRIP/Melanophilin domain-containing protein</fullName>
    </recommendedName>
</protein>
<feature type="compositionally biased region" description="Basic and acidic residues" evidence="1">
    <location>
        <begin position="85"/>
        <end position="101"/>
    </location>
</feature>
<feature type="region of interest" description="Disordered" evidence="1">
    <location>
        <begin position="131"/>
        <end position="287"/>
    </location>
</feature>
<evidence type="ECO:0000259" key="2">
    <source>
        <dbReference type="Pfam" id="PF04698"/>
    </source>
</evidence>
<feature type="compositionally biased region" description="Basic and acidic residues" evidence="1">
    <location>
        <begin position="23"/>
        <end position="40"/>
    </location>
</feature>
<dbReference type="STRING" id="94237.ENSMMOP00000012266"/>
<reference evidence="3" key="2">
    <citation type="submission" date="2025-09" db="UniProtKB">
        <authorList>
            <consortium name="Ensembl"/>
        </authorList>
    </citation>
    <scope>IDENTIFICATION</scope>
</reference>
<organism evidence="3 4">
    <name type="scientific">Mola mola</name>
    <name type="common">Ocean sunfish</name>
    <name type="synonym">Tetraodon mola</name>
    <dbReference type="NCBI Taxonomy" id="94237"/>
    <lineage>
        <taxon>Eukaryota</taxon>
        <taxon>Metazoa</taxon>
        <taxon>Chordata</taxon>
        <taxon>Craniata</taxon>
        <taxon>Vertebrata</taxon>
        <taxon>Euteleostomi</taxon>
        <taxon>Actinopterygii</taxon>
        <taxon>Neopterygii</taxon>
        <taxon>Teleostei</taxon>
        <taxon>Neoteleostei</taxon>
        <taxon>Acanthomorphata</taxon>
        <taxon>Eupercaria</taxon>
        <taxon>Tetraodontiformes</taxon>
        <taxon>Molidae</taxon>
        <taxon>Mola</taxon>
    </lineage>
</organism>
<dbReference type="Pfam" id="PF04698">
    <property type="entry name" value="Rab_eff_C"/>
    <property type="match status" value="1"/>
</dbReference>
<feature type="compositionally biased region" description="Basic and acidic residues" evidence="1">
    <location>
        <begin position="151"/>
        <end position="162"/>
    </location>
</feature>
<feature type="compositionally biased region" description="Basic and acidic residues" evidence="1">
    <location>
        <begin position="224"/>
        <end position="233"/>
    </location>
</feature>
<dbReference type="InterPro" id="IPR006788">
    <property type="entry name" value="Myrip/Melanophilin"/>
</dbReference>
<evidence type="ECO:0000313" key="4">
    <source>
        <dbReference type="Proteomes" id="UP000261620"/>
    </source>
</evidence>
<feature type="region of interest" description="Disordered" evidence="1">
    <location>
        <begin position="1"/>
        <end position="40"/>
    </location>
</feature>
<sequence length="416" mass="46187">MFDLKVEPAERPKESSENFLQSRKKDVQNDETGVVEKKEDIENDGKAKVLSEAEEMGAEVLIASHETKVQLEKLPEAKWTAGEEGEVRQAEIRESKERQEGWETAADSEDEDEEFDKVISSMLMMTLEDMQGGALDEGAAESGKINGEQVDNVKTEIDKCAPEETGSTKDFQSQGENGRKESAVGETTAENEAQQDGEDRKDKETDAKEHLVTGEAQQTGEEVQVDKREDRGGKVTTEGRLTETRGDAAEGGCDRKETETRIEETKEEKAESVEQSGTSPHEGPLSPGEIQIVSISRVQPVVSQLQHIFQPFYRATSDMELSFLEEQVASASAKVQQSELQISDISSRIAALRSAGLNVNLKLFLTSCSKLFQLFKSHHFLSCLVRIFLCSPKVSNKNSNIFSRKIMPFLKNKCTI</sequence>